<name>A0A1J0ER58_9PSED</name>
<evidence type="ECO:0000313" key="2">
    <source>
        <dbReference type="EMBL" id="APC18427.1"/>
    </source>
</evidence>
<reference evidence="3" key="1">
    <citation type="submission" date="2016-10" db="EMBL/GenBank/DDBJ databases">
        <title>Pseudomonas frederiksbergensis ERGS4:02 complete genome.</title>
        <authorList>
            <person name="Kumar R."/>
            <person name="Acharya V."/>
            <person name="Singh D."/>
        </authorList>
    </citation>
    <scope>NUCLEOTIDE SEQUENCE [LARGE SCALE GENOMIC DNA]</scope>
    <source>
        <strain evidence="3">ERGS4:02</strain>
    </source>
</reference>
<dbReference type="AlphaFoldDB" id="A0A1J0ER58"/>
<dbReference type="Proteomes" id="UP000182567">
    <property type="component" value="Chromosome"/>
</dbReference>
<evidence type="ECO:0000256" key="1">
    <source>
        <dbReference type="SAM" id="MobiDB-lite"/>
    </source>
</evidence>
<dbReference type="EMBL" id="CP017886">
    <property type="protein sequence ID" value="APC18427.1"/>
    <property type="molecule type" value="Genomic_DNA"/>
</dbReference>
<protein>
    <submittedName>
        <fullName evidence="2">Uncharacterized protein</fullName>
    </submittedName>
</protein>
<evidence type="ECO:0000313" key="3">
    <source>
        <dbReference type="Proteomes" id="UP000182567"/>
    </source>
</evidence>
<organism evidence="2 3">
    <name type="scientific">Pseudomonas frederiksbergensis</name>
    <dbReference type="NCBI Taxonomy" id="104087"/>
    <lineage>
        <taxon>Bacteria</taxon>
        <taxon>Pseudomonadati</taxon>
        <taxon>Pseudomonadota</taxon>
        <taxon>Gammaproteobacteria</taxon>
        <taxon>Pseudomonadales</taxon>
        <taxon>Pseudomonadaceae</taxon>
        <taxon>Pseudomonas</taxon>
    </lineage>
</organism>
<proteinExistence type="predicted"/>
<accession>A0A1J0ER58</accession>
<sequence length="80" mass="8952">MSEASSKHYDRYAECEKNRVLRQKIEQRCAKIAALAFPNEVLRAANRVLNVKQNDVKGKRSGPKNKGLLLNFGVKNGSHG</sequence>
<gene>
    <name evidence="2" type="ORF">BLL42_22900</name>
</gene>
<feature type="region of interest" description="Disordered" evidence="1">
    <location>
        <begin position="56"/>
        <end position="80"/>
    </location>
</feature>